<organism evidence="2 3">
    <name type="scientific">Pseudoflavonifractor capillosus ATCC 29799</name>
    <dbReference type="NCBI Taxonomy" id="411467"/>
    <lineage>
        <taxon>Bacteria</taxon>
        <taxon>Bacillati</taxon>
        <taxon>Bacillota</taxon>
        <taxon>Clostridia</taxon>
        <taxon>Eubacteriales</taxon>
        <taxon>Oscillospiraceae</taxon>
        <taxon>Pseudoflavonifractor</taxon>
    </lineage>
</organism>
<dbReference type="RefSeq" id="WP_006573686.1">
    <property type="nucleotide sequence ID" value="NZ_AAXG02000028.1"/>
</dbReference>
<dbReference type="Pfam" id="PF03796">
    <property type="entry name" value="DnaB_C"/>
    <property type="match status" value="1"/>
</dbReference>
<dbReference type="GO" id="GO:0006260">
    <property type="term" value="P:DNA replication"/>
    <property type="evidence" value="ECO:0007669"/>
    <property type="project" value="InterPro"/>
</dbReference>
<dbReference type="InterPro" id="IPR027417">
    <property type="entry name" value="P-loop_NTPase"/>
</dbReference>
<dbReference type="Gene3D" id="3.40.50.300">
    <property type="entry name" value="P-loop containing nucleotide triphosphate hydrolases"/>
    <property type="match status" value="1"/>
</dbReference>
<dbReference type="Proteomes" id="UP000003639">
    <property type="component" value="Unassembled WGS sequence"/>
</dbReference>
<reference evidence="2 3" key="2">
    <citation type="submission" date="2007-06" db="EMBL/GenBank/DDBJ databases">
        <title>Draft genome sequence of Pseudoflavonifractor capillosus ATCC 29799.</title>
        <authorList>
            <person name="Sudarsanam P."/>
            <person name="Ley R."/>
            <person name="Guruge J."/>
            <person name="Turnbaugh P.J."/>
            <person name="Mahowald M."/>
            <person name="Liep D."/>
            <person name="Gordon J."/>
        </authorList>
    </citation>
    <scope>NUCLEOTIDE SEQUENCE [LARGE SCALE GENOMIC DNA]</scope>
    <source>
        <strain evidence="2 3">ATCC 29799</strain>
    </source>
</reference>
<gene>
    <name evidence="2" type="ORF">BACCAP_03178</name>
</gene>
<evidence type="ECO:0000259" key="1">
    <source>
        <dbReference type="Pfam" id="PF03796"/>
    </source>
</evidence>
<dbReference type="GO" id="GO:0005524">
    <property type="term" value="F:ATP binding"/>
    <property type="evidence" value="ECO:0007669"/>
    <property type="project" value="InterPro"/>
</dbReference>
<evidence type="ECO:0000313" key="2">
    <source>
        <dbReference type="EMBL" id="EDM99249.1"/>
    </source>
</evidence>
<accession>A6NY79</accession>
<dbReference type="STRING" id="411467.BACCAP_03178"/>
<evidence type="ECO:0000313" key="3">
    <source>
        <dbReference type="Proteomes" id="UP000003639"/>
    </source>
</evidence>
<sequence length="468" mass="52412">MLHSIFSYFIARSDGADAKRLGYLSWFVLQFPEDEFRREEAIFRDFMGYCTKLSVPLKQKYLEVYLSTELKKFLVSSKVKIDGTENLSYDEPNSLETALVTTKEVMRASFRELEGHDVSFEDFPVDVDKFMKERLDERTVEILGRTFDLISQKGDPGGGAAWAREQLAALSDIYDESAVEEITDGTATSQAMEPLVDTGIPAIDNDLVSLCRTQLLDISAPPGAGKTRFALGVFAHRAALKGLNVLYFTLEQSRAEAEAMLTARHVVHMFGAIISDKMITTNSVPPELLPKVEAARIDLFESGKYGKIGIQEADLYLEDFIEKIKTQDRINGPYDIIIIDHMSLLQSNPPKYGRALDDYKIVAKGYRLFKRYVRKHKKGGISVNQFNREGIAASKADKEIDATMGAGGIEAYRSTDANITITYTETMAAQGLRKISLPKSRSSAGFGSIMLTTRLGCCYWEQVRKRQV</sequence>
<dbReference type="OrthoDB" id="2206610at2"/>
<keyword evidence="3" id="KW-1185">Reference proteome</keyword>
<dbReference type="EMBL" id="AAXG02000028">
    <property type="protein sequence ID" value="EDM99249.1"/>
    <property type="molecule type" value="Genomic_DNA"/>
</dbReference>
<name>A6NY79_9FIRM</name>
<protein>
    <recommendedName>
        <fullName evidence="1">SF4 helicase domain-containing protein</fullName>
    </recommendedName>
</protein>
<reference evidence="2 3" key="1">
    <citation type="submission" date="2007-04" db="EMBL/GenBank/DDBJ databases">
        <authorList>
            <person name="Fulton L."/>
            <person name="Clifton S."/>
            <person name="Fulton B."/>
            <person name="Xu J."/>
            <person name="Minx P."/>
            <person name="Pepin K.H."/>
            <person name="Johnson M."/>
            <person name="Thiruvilangam P."/>
            <person name="Bhonagiri V."/>
            <person name="Nash W.E."/>
            <person name="Mardis E.R."/>
            <person name="Wilson R.K."/>
        </authorList>
    </citation>
    <scope>NUCLEOTIDE SEQUENCE [LARGE SCALE GENOMIC DNA]</scope>
    <source>
        <strain evidence="2 3">ATCC 29799</strain>
    </source>
</reference>
<comment type="caution">
    <text evidence="2">The sequence shown here is derived from an EMBL/GenBank/DDBJ whole genome shotgun (WGS) entry which is preliminary data.</text>
</comment>
<proteinExistence type="predicted"/>
<feature type="domain" description="SF4 helicase" evidence="1">
    <location>
        <begin position="196"/>
        <end position="389"/>
    </location>
</feature>
<dbReference type="GO" id="GO:0003678">
    <property type="term" value="F:DNA helicase activity"/>
    <property type="evidence" value="ECO:0007669"/>
    <property type="project" value="InterPro"/>
</dbReference>
<dbReference type="SUPFAM" id="SSF52540">
    <property type="entry name" value="P-loop containing nucleoside triphosphate hydrolases"/>
    <property type="match status" value="1"/>
</dbReference>
<dbReference type="InterPro" id="IPR007694">
    <property type="entry name" value="DNA_helicase_DnaB-like_C"/>
</dbReference>
<dbReference type="AlphaFoldDB" id="A6NY79"/>